<dbReference type="Gene3D" id="1.10.1660.10">
    <property type="match status" value="1"/>
</dbReference>
<evidence type="ECO:0000256" key="2">
    <source>
        <dbReference type="SAM" id="MobiDB-lite"/>
    </source>
</evidence>
<dbReference type="RefSeq" id="WP_184809046.1">
    <property type="nucleotide sequence ID" value="NZ_JACHJQ010000001.1"/>
</dbReference>
<comment type="caution">
    <text evidence="4">The sequence shown here is derived from an EMBL/GenBank/DDBJ whole genome shotgun (WGS) entry which is preliminary data.</text>
</comment>
<dbReference type="PANTHER" id="PTHR30204:SF97">
    <property type="entry name" value="MERR FAMILY REGULATORY PROTEIN"/>
    <property type="match status" value="1"/>
</dbReference>
<evidence type="ECO:0000256" key="1">
    <source>
        <dbReference type="ARBA" id="ARBA00023125"/>
    </source>
</evidence>
<keyword evidence="1 4" id="KW-0238">DNA-binding</keyword>
<evidence type="ECO:0000259" key="3">
    <source>
        <dbReference type="PROSITE" id="PS50937"/>
    </source>
</evidence>
<dbReference type="CDD" id="cd01282">
    <property type="entry name" value="HTH_MerR-like_sg3"/>
    <property type="match status" value="1"/>
</dbReference>
<feature type="region of interest" description="Disordered" evidence="2">
    <location>
        <begin position="114"/>
        <end position="136"/>
    </location>
</feature>
<dbReference type="InterPro" id="IPR009061">
    <property type="entry name" value="DNA-bd_dom_put_sf"/>
</dbReference>
<dbReference type="SMART" id="SM00422">
    <property type="entry name" value="HTH_MERR"/>
    <property type="match status" value="1"/>
</dbReference>
<accession>A0A7W7Q0Z9</accession>
<dbReference type="PRINTS" id="PR00040">
    <property type="entry name" value="HTHMERR"/>
</dbReference>
<dbReference type="EMBL" id="JACHJQ010000001">
    <property type="protein sequence ID" value="MBB4904853.1"/>
    <property type="molecule type" value="Genomic_DNA"/>
</dbReference>
<dbReference type="SUPFAM" id="SSF46955">
    <property type="entry name" value="Putative DNA-binding domain"/>
    <property type="match status" value="1"/>
</dbReference>
<dbReference type="GO" id="GO:0003677">
    <property type="term" value="F:DNA binding"/>
    <property type="evidence" value="ECO:0007669"/>
    <property type="project" value="UniProtKB-KW"/>
</dbReference>
<dbReference type="AlphaFoldDB" id="A0A7W7Q0Z9"/>
<feature type="compositionally biased region" description="Basic and acidic residues" evidence="2">
    <location>
        <begin position="123"/>
        <end position="136"/>
    </location>
</feature>
<dbReference type="PROSITE" id="PS50937">
    <property type="entry name" value="HTH_MERR_2"/>
    <property type="match status" value="1"/>
</dbReference>
<proteinExistence type="predicted"/>
<dbReference type="Pfam" id="PF13411">
    <property type="entry name" value="MerR_1"/>
    <property type="match status" value="1"/>
</dbReference>
<keyword evidence="5" id="KW-1185">Reference proteome</keyword>
<sequence length="136" mass="15306">MRIGELAERTGVSVRALRYYEEQKLLRSDRSPSGQRHYGQDAVERVLRIQQLYSAGLSSKTVLTLMPCLESGEVRPEVLDLLESERARIDRQLQDLLSTRDQLDTAIATSRASMAGVPCPRLKAQEPRDRGRTAPV</sequence>
<feature type="domain" description="HTH merR-type" evidence="3">
    <location>
        <begin position="1"/>
        <end position="68"/>
    </location>
</feature>
<dbReference type="PANTHER" id="PTHR30204">
    <property type="entry name" value="REDOX-CYCLING DRUG-SENSING TRANSCRIPTIONAL ACTIVATOR SOXR"/>
    <property type="match status" value="1"/>
</dbReference>
<organism evidence="4 5">
    <name type="scientific">Actinophytocola algeriensis</name>
    <dbReference type="NCBI Taxonomy" id="1768010"/>
    <lineage>
        <taxon>Bacteria</taxon>
        <taxon>Bacillati</taxon>
        <taxon>Actinomycetota</taxon>
        <taxon>Actinomycetes</taxon>
        <taxon>Pseudonocardiales</taxon>
        <taxon>Pseudonocardiaceae</taxon>
    </lineage>
</organism>
<evidence type="ECO:0000313" key="4">
    <source>
        <dbReference type="EMBL" id="MBB4904853.1"/>
    </source>
</evidence>
<dbReference type="InterPro" id="IPR047057">
    <property type="entry name" value="MerR_fam"/>
</dbReference>
<dbReference type="Proteomes" id="UP000520767">
    <property type="component" value="Unassembled WGS sequence"/>
</dbReference>
<dbReference type="InterPro" id="IPR000551">
    <property type="entry name" value="MerR-type_HTH_dom"/>
</dbReference>
<reference evidence="4 5" key="1">
    <citation type="submission" date="2020-08" db="EMBL/GenBank/DDBJ databases">
        <title>Genomic Encyclopedia of Type Strains, Phase III (KMG-III): the genomes of soil and plant-associated and newly described type strains.</title>
        <authorList>
            <person name="Whitman W."/>
        </authorList>
    </citation>
    <scope>NUCLEOTIDE SEQUENCE [LARGE SCALE GENOMIC DNA]</scope>
    <source>
        <strain evidence="4 5">CECT 8960</strain>
    </source>
</reference>
<name>A0A7W7Q0Z9_9PSEU</name>
<protein>
    <submittedName>
        <fullName evidence="4">DNA-binding transcriptional MerR regulator</fullName>
    </submittedName>
</protein>
<dbReference type="GO" id="GO:0003700">
    <property type="term" value="F:DNA-binding transcription factor activity"/>
    <property type="evidence" value="ECO:0007669"/>
    <property type="project" value="InterPro"/>
</dbReference>
<gene>
    <name evidence="4" type="ORF">FHR82_001063</name>
</gene>
<evidence type="ECO:0000313" key="5">
    <source>
        <dbReference type="Proteomes" id="UP000520767"/>
    </source>
</evidence>